<name>A0A8H3V2J0_VENIN</name>
<dbReference type="OrthoDB" id="3926917at2759"/>
<dbReference type="EMBL" id="WNWS01000109">
    <property type="protein sequence ID" value="KAE9980008.1"/>
    <property type="molecule type" value="Genomic_DNA"/>
</dbReference>
<evidence type="ECO:0000313" key="4">
    <source>
        <dbReference type="Proteomes" id="UP000447873"/>
    </source>
</evidence>
<keyword evidence="1" id="KW-0175">Coiled coil</keyword>
<comment type="caution">
    <text evidence="3">The sequence shown here is derived from an EMBL/GenBank/DDBJ whole genome shotgun (WGS) entry which is preliminary data.</text>
</comment>
<organism evidence="3 4">
    <name type="scientific">Venturia inaequalis</name>
    <name type="common">Apple scab fungus</name>
    <dbReference type="NCBI Taxonomy" id="5025"/>
    <lineage>
        <taxon>Eukaryota</taxon>
        <taxon>Fungi</taxon>
        <taxon>Dikarya</taxon>
        <taxon>Ascomycota</taxon>
        <taxon>Pezizomycotina</taxon>
        <taxon>Dothideomycetes</taxon>
        <taxon>Pleosporomycetidae</taxon>
        <taxon>Venturiales</taxon>
        <taxon>Venturiaceae</taxon>
        <taxon>Venturia</taxon>
    </lineage>
</organism>
<protein>
    <submittedName>
        <fullName evidence="3">Uncharacterized protein</fullName>
    </submittedName>
</protein>
<evidence type="ECO:0000256" key="2">
    <source>
        <dbReference type="SAM" id="MobiDB-lite"/>
    </source>
</evidence>
<evidence type="ECO:0000313" key="3">
    <source>
        <dbReference type="EMBL" id="KAE9980008.1"/>
    </source>
</evidence>
<feature type="coiled-coil region" evidence="1">
    <location>
        <begin position="163"/>
        <end position="211"/>
    </location>
</feature>
<dbReference type="AlphaFoldDB" id="A0A8H3V2J0"/>
<dbReference type="Proteomes" id="UP000447873">
    <property type="component" value="Unassembled WGS sequence"/>
</dbReference>
<reference evidence="3 4" key="1">
    <citation type="submission" date="2018-12" db="EMBL/GenBank/DDBJ databases">
        <title>Venturia inaequalis Genome Resource.</title>
        <authorList>
            <person name="Lichtner F.J."/>
        </authorList>
    </citation>
    <scope>NUCLEOTIDE SEQUENCE [LARGE SCALE GENOMIC DNA]</scope>
    <source>
        <strain evidence="3 4">120213</strain>
    </source>
</reference>
<feature type="compositionally biased region" description="Low complexity" evidence="2">
    <location>
        <begin position="22"/>
        <end position="34"/>
    </location>
</feature>
<accession>A0A8H3V2J0</accession>
<feature type="region of interest" description="Disordered" evidence="2">
    <location>
        <begin position="1"/>
        <end position="90"/>
    </location>
</feature>
<gene>
    <name evidence="3" type="ORF">EG328_000503</name>
</gene>
<sequence>MAMAHHTNITVPIMTPSPLPLHSPASPAHEAASPILPENEQLRHEEPQSPYNEAFENDLTYTLLHPNSPRQPQDQRIKREEDEPLPLTSQERRFEVSIPPRPDSVIDPTPIKTTHPHGSIFGGENPHFALADNLSQDELREQVLERATAFVRDAGITSRKQLVEILDKQMEELMRQVEARSRDREAAVKHNERVNEEKRVLEEENEMIRKGVMRNMGR</sequence>
<evidence type="ECO:0000256" key="1">
    <source>
        <dbReference type="SAM" id="Coils"/>
    </source>
</evidence>
<proteinExistence type="predicted"/>